<evidence type="ECO:0000256" key="3">
    <source>
        <dbReference type="ARBA" id="ARBA00023212"/>
    </source>
</evidence>
<proteinExistence type="predicted"/>
<gene>
    <name evidence="5" type="primary">hob3_1</name>
    <name evidence="5" type="ORF">K7432_002254</name>
</gene>
<protein>
    <submittedName>
        <fullName evidence="5">BAR adaptor protein Hob3</fullName>
    </submittedName>
</protein>
<dbReference type="Proteomes" id="UP001479436">
    <property type="component" value="Unassembled WGS sequence"/>
</dbReference>
<evidence type="ECO:0000313" key="6">
    <source>
        <dbReference type="Proteomes" id="UP001479436"/>
    </source>
</evidence>
<dbReference type="Pfam" id="PF03114">
    <property type="entry name" value="BAR"/>
    <property type="match status" value="1"/>
</dbReference>
<dbReference type="SMART" id="SM00721">
    <property type="entry name" value="BAR"/>
    <property type="match status" value="1"/>
</dbReference>
<evidence type="ECO:0000256" key="1">
    <source>
        <dbReference type="ARBA" id="ARBA00004245"/>
    </source>
</evidence>
<sequence length="255" mass="29099">MSWSGFKKAVDRAGTTLKQKTGAIEKTVDRTFDEQEHKLKNLELKADDLHKYAKEYVESIRNLAIGHVEVARSIDLFYDEGGELSLCGRRYMEVVLDLEESCSIDLVENMNRTVLDPVNQYREYFPKINETIKKRGRKLLDYDAYRAKVRKIHEKGDSDKAAHVEVSASKAQATYEGINQQLIEQMPKLADLRIAVLDSSFKALVKSQLKFARESQARFESVSSDFDSDLTLHQVQGKVDDIMAQMRDLTICGLN</sequence>
<dbReference type="InterPro" id="IPR004148">
    <property type="entry name" value="BAR_dom"/>
</dbReference>
<evidence type="ECO:0000256" key="2">
    <source>
        <dbReference type="ARBA" id="ARBA00022490"/>
    </source>
</evidence>
<keyword evidence="2" id="KW-0963">Cytoplasm</keyword>
<organism evidence="5 6">
    <name type="scientific">Basidiobolus ranarum</name>
    <dbReference type="NCBI Taxonomy" id="34480"/>
    <lineage>
        <taxon>Eukaryota</taxon>
        <taxon>Fungi</taxon>
        <taxon>Fungi incertae sedis</taxon>
        <taxon>Zoopagomycota</taxon>
        <taxon>Entomophthoromycotina</taxon>
        <taxon>Basidiobolomycetes</taxon>
        <taxon>Basidiobolales</taxon>
        <taxon>Basidiobolaceae</taxon>
        <taxon>Basidiobolus</taxon>
    </lineage>
</organism>
<name>A0ABR2W829_9FUNG</name>
<dbReference type="PANTHER" id="PTHR47174:SF3">
    <property type="entry name" value="BRIDGING INTEGRATOR 3"/>
    <property type="match status" value="1"/>
</dbReference>
<keyword evidence="6" id="KW-1185">Reference proteome</keyword>
<dbReference type="InterPro" id="IPR027267">
    <property type="entry name" value="AH/BAR_dom_sf"/>
</dbReference>
<evidence type="ECO:0000259" key="4">
    <source>
        <dbReference type="PROSITE" id="PS51021"/>
    </source>
</evidence>
<keyword evidence="3" id="KW-0206">Cytoskeleton</keyword>
<reference evidence="5 6" key="1">
    <citation type="submission" date="2023-04" db="EMBL/GenBank/DDBJ databases">
        <title>Genome of Basidiobolus ranarum AG-B5.</title>
        <authorList>
            <person name="Stajich J.E."/>
            <person name="Carter-House D."/>
            <person name="Gryganskyi A."/>
        </authorList>
    </citation>
    <scope>NUCLEOTIDE SEQUENCE [LARGE SCALE GENOMIC DNA]</scope>
    <source>
        <strain evidence="5 6">AG-B5</strain>
    </source>
</reference>
<dbReference type="PANTHER" id="PTHR47174">
    <property type="entry name" value="BRIDGING INTEGRATOR 3"/>
    <property type="match status" value="1"/>
</dbReference>
<dbReference type="PROSITE" id="PS51021">
    <property type="entry name" value="BAR"/>
    <property type="match status" value="1"/>
</dbReference>
<dbReference type="EMBL" id="JASJQH010006934">
    <property type="protein sequence ID" value="KAK9723003.1"/>
    <property type="molecule type" value="Genomic_DNA"/>
</dbReference>
<dbReference type="InterPro" id="IPR046982">
    <property type="entry name" value="BIN3/RVS161-like"/>
</dbReference>
<dbReference type="Gene3D" id="1.20.1270.60">
    <property type="entry name" value="Arfaptin homology (AH) domain/BAR domain"/>
    <property type="match status" value="1"/>
</dbReference>
<accession>A0ABR2W829</accession>
<feature type="domain" description="BAR" evidence="4">
    <location>
        <begin position="17"/>
        <end position="248"/>
    </location>
</feature>
<comment type="subcellular location">
    <subcellularLocation>
        <location evidence="1">Cytoplasm</location>
        <location evidence="1">Cytoskeleton</location>
    </subcellularLocation>
</comment>
<dbReference type="SUPFAM" id="SSF103657">
    <property type="entry name" value="BAR/IMD domain-like"/>
    <property type="match status" value="1"/>
</dbReference>
<evidence type="ECO:0000313" key="5">
    <source>
        <dbReference type="EMBL" id="KAK9723003.1"/>
    </source>
</evidence>
<comment type="caution">
    <text evidence="5">The sequence shown here is derived from an EMBL/GenBank/DDBJ whole genome shotgun (WGS) entry which is preliminary data.</text>
</comment>